<evidence type="ECO:0000313" key="3">
    <source>
        <dbReference type="Proteomes" id="UP001057738"/>
    </source>
</evidence>
<dbReference type="SUPFAM" id="SSF50998">
    <property type="entry name" value="Quinoprotein alcohol dehydrogenase-like"/>
    <property type="match status" value="1"/>
</dbReference>
<dbReference type="InterPro" id="IPR002372">
    <property type="entry name" value="PQQ_rpt_dom"/>
</dbReference>
<feature type="domain" description="Pyrrolo-quinoline quinone repeat" evidence="1">
    <location>
        <begin position="111"/>
        <end position="188"/>
    </location>
</feature>
<proteinExistence type="predicted"/>
<dbReference type="InterPro" id="IPR015943">
    <property type="entry name" value="WD40/YVTN_repeat-like_dom_sf"/>
</dbReference>
<dbReference type="EMBL" id="CP102516">
    <property type="protein sequence ID" value="UUY52648.1"/>
    <property type="molecule type" value="Genomic_DNA"/>
</dbReference>
<keyword evidence="2" id="KW-0614">Plasmid</keyword>
<dbReference type="Gene3D" id="2.130.10.10">
    <property type="entry name" value="YVTN repeat-like/Quinoprotein amine dehydrogenase"/>
    <property type="match status" value="1"/>
</dbReference>
<geneLocation type="plasmid" evidence="2 3">
    <name>psa3239</name>
</geneLocation>
<evidence type="ECO:0000313" key="2">
    <source>
        <dbReference type="EMBL" id="UUY52648.1"/>
    </source>
</evidence>
<gene>
    <name evidence="2" type="ORF">NRK68_35960</name>
</gene>
<dbReference type="Proteomes" id="UP001057738">
    <property type="component" value="Plasmid psa3239"/>
</dbReference>
<keyword evidence="3" id="KW-1185">Reference proteome</keyword>
<evidence type="ECO:0000259" key="1">
    <source>
        <dbReference type="Pfam" id="PF13360"/>
    </source>
</evidence>
<dbReference type="RefSeq" id="WP_257858371.1">
    <property type="nucleotide sequence ID" value="NZ_CP102516.1"/>
</dbReference>
<name>A0ABY5Q9G3_9ACTN</name>
<dbReference type="InterPro" id="IPR011047">
    <property type="entry name" value="Quinoprotein_ADH-like_sf"/>
</dbReference>
<dbReference type="Pfam" id="PF13360">
    <property type="entry name" value="PQQ_2"/>
    <property type="match status" value="1"/>
</dbReference>
<reference evidence="2" key="1">
    <citation type="submission" date="2022-08" db="EMBL/GenBank/DDBJ databases">
        <authorList>
            <person name="Tian L."/>
        </authorList>
    </citation>
    <scope>NUCLEOTIDE SEQUENCE</scope>
    <source>
        <strain evidence="2">CM253</strain>
        <plasmid evidence="2">psa3239</plasmid>
    </source>
</reference>
<sequence length="228" mass="24919">MRRPLKARGEAGSGPRVPGSKDVLAALSCGGGVELAAFAPADGTVRWTVPLDARRGAAEASVSFLSADPPVVWVKDRKQNGVRAILTFSPDGQPRSRIDDAGPYGDLKWAAVGGGRVITAADYQGSQSTLKRLVAFDLDTGRERWREDLGAVDRFEDLYVDGSPVTVIATSSKYDDHYYVFDAATGDEEEDRGIRDYETGVYVLHHKGLFITVRWSPGERPVSVYERW</sequence>
<dbReference type="GeneID" id="95578938"/>
<organism evidence="2 3">
    <name type="scientific">Streptomyces yangpuensis</name>
    <dbReference type="NCBI Taxonomy" id="1648182"/>
    <lineage>
        <taxon>Bacteria</taxon>
        <taxon>Bacillati</taxon>
        <taxon>Actinomycetota</taxon>
        <taxon>Actinomycetes</taxon>
        <taxon>Kitasatosporales</taxon>
        <taxon>Streptomycetaceae</taxon>
        <taxon>Streptomyces</taxon>
    </lineage>
</organism>
<protein>
    <submittedName>
        <fullName evidence="2">PQQ-binding-like beta-propeller repeat protein</fullName>
    </submittedName>
</protein>
<accession>A0ABY5Q9G3</accession>